<dbReference type="GO" id="GO:0004857">
    <property type="term" value="F:enzyme inhibitor activity"/>
    <property type="evidence" value="ECO:0007669"/>
    <property type="project" value="InterPro"/>
</dbReference>
<gene>
    <name evidence="3" type="ORF">SASPL_149681</name>
</gene>
<protein>
    <recommendedName>
        <fullName evidence="2">Pectinesterase inhibitor domain-containing protein</fullName>
    </recommendedName>
</protein>
<dbReference type="Pfam" id="PF04043">
    <property type="entry name" value="PMEI"/>
    <property type="match status" value="1"/>
</dbReference>
<dbReference type="Proteomes" id="UP000298416">
    <property type="component" value="Unassembled WGS sequence"/>
</dbReference>
<dbReference type="InterPro" id="IPR006501">
    <property type="entry name" value="Pectinesterase_inhib_dom"/>
</dbReference>
<dbReference type="SUPFAM" id="SSF101148">
    <property type="entry name" value="Plant invertase/pectin methylesterase inhibitor"/>
    <property type="match status" value="1"/>
</dbReference>
<evidence type="ECO:0000313" key="3">
    <source>
        <dbReference type="EMBL" id="KAG6391917.1"/>
    </source>
</evidence>
<dbReference type="InterPro" id="IPR035513">
    <property type="entry name" value="Invertase/methylesterase_inhib"/>
</dbReference>
<dbReference type="PANTHER" id="PTHR31707">
    <property type="entry name" value="PECTINESTERASE"/>
    <property type="match status" value="1"/>
</dbReference>
<dbReference type="Gene3D" id="1.20.140.40">
    <property type="entry name" value="Invertase/pectin methylesterase inhibitor family protein"/>
    <property type="match status" value="1"/>
</dbReference>
<dbReference type="CDD" id="cd15798">
    <property type="entry name" value="PMEI-like_3"/>
    <property type="match status" value="1"/>
</dbReference>
<keyword evidence="1" id="KW-0472">Membrane</keyword>
<dbReference type="SMART" id="SM00856">
    <property type="entry name" value="PMEI"/>
    <property type="match status" value="1"/>
</dbReference>
<keyword evidence="4" id="KW-1185">Reference proteome</keyword>
<accession>A0A8X8Z4L1</accession>
<reference evidence="3" key="1">
    <citation type="submission" date="2018-01" db="EMBL/GenBank/DDBJ databases">
        <authorList>
            <person name="Mao J.F."/>
        </authorList>
    </citation>
    <scope>NUCLEOTIDE SEQUENCE</scope>
    <source>
        <strain evidence="3">Huo1</strain>
        <tissue evidence="3">Leaf</tissue>
    </source>
</reference>
<keyword evidence="1" id="KW-1133">Transmembrane helix</keyword>
<feature type="transmembrane region" description="Helical" evidence="1">
    <location>
        <begin position="28"/>
        <end position="47"/>
    </location>
</feature>
<evidence type="ECO:0000313" key="4">
    <source>
        <dbReference type="Proteomes" id="UP000298416"/>
    </source>
</evidence>
<dbReference type="NCBIfam" id="TIGR01614">
    <property type="entry name" value="PME_inhib"/>
    <property type="match status" value="1"/>
</dbReference>
<feature type="domain" description="Pectinesterase inhibitor" evidence="2">
    <location>
        <begin position="63"/>
        <end position="213"/>
    </location>
</feature>
<reference evidence="3" key="2">
    <citation type="submission" date="2020-08" db="EMBL/GenBank/DDBJ databases">
        <title>Plant Genome Project.</title>
        <authorList>
            <person name="Zhang R.-G."/>
        </authorList>
    </citation>
    <scope>NUCLEOTIDE SEQUENCE</scope>
    <source>
        <strain evidence="3">Huo1</strain>
        <tissue evidence="3">Leaf</tissue>
    </source>
</reference>
<evidence type="ECO:0000259" key="2">
    <source>
        <dbReference type="SMART" id="SM00856"/>
    </source>
</evidence>
<name>A0A8X8Z4L1_SALSN</name>
<organism evidence="3">
    <name type="scientific">Salvia splendens</name>
    <name type="common">Scarlet sage</name>
    <dbReference type="NCBI Taxonomy" id="180675"/>
    <lineage>
        <taxon>Eukaryota</taxon>
        <taxon>Viridiplantae</taxon>
        <taxon>Streptophyta</taxon>
        <taxon>Embryophyta</taxon>
        <taxon>Tracheophyta</taxon>
        <taxon>Spermatophyta</taxon>
        <taxon>Magnoliopsida</taxon>
        <taxon>eudicotyledons</taxon>
        <taxon>Gunneridae</taxon>
        <taxon>Pentapetalae</taxon>
        <taxon>asterids</taxon>
        <taxon>lamiids</taxon>
        <taxon>Lamiales</taxon>
        <taxon>Lamiaceae</taxon>
        <taxon>Nepetoideae</taxon>
        <taxon>Mentheae</taxon>
        <taxon>Salviinae</taxon>
        <taxon>Salvia</taxon>
        <taxon>Salvia subgen. Calosphace</taxon>
        <taxon>core Calosphace</taxon>
    </lineage>
</organism>
<dbReference type="AlphaFoldDB" id="A0A8X8Z4L1"/>
<dbReference type="EMBL" id="PNBA02000019">
    <property type="protein sequence ID" value="KAG6391917.1"/>
    <property type="molecule type" value="Genomic_DNA"/>
</dbReference>
<sequence length="393" mass="43023">MASFNPYGNQNKAEQERLVARRKTHQRIASIVGIVLVIIIGGTIFLFTQTRDDDNNNNKSAGGLSTSLKASCAATLYPDSCYTSLSPLVKSRHVSPSNIYKLSLRVSFGELSRAAVGLFQHPTVQKVVADNNRMLTALESCRELFFLALDHLNDSASSANAAGLHDHRTWMSAAATYQETCVDDLRAADAALGALAEGHLGNCTEYTSNSLALVSAVEEALGGAGAGREWLTAGDRRMLETPAGQMKFDAVVARDGSKPKLFLSISIPKTLSYKYFEIAVRVAAGDDDFEFALLRYDNYKEVSAAEFHHDGPVFPVFSRDLIQISGGTEQSEPIPLRNLFAEEDRDRAPSCSSSEEDELESVVREKQFDRIGAALVFYSIWGDLPHSNRKLNM</sequence>
<evidence type="ECO:0000256" key="1">
    <source>
        <dbReference type="SAM" id="Phobius"/>
    </source>
</evidence>
<comment type="caution">
    <text evidence="3">The sequence shown here is derived from an EMBL/GenBank/DDBJ whole genome shotgun (WGS) entry which is preliminary data.</text>
</comment>
<keyword evidence="1" id="KW-0812">Transmembrane</keyword>
<proteinExistence type="predicted"/>